<dbReference type="Gene3D" id="3.40.50.300">
    <property type="entry name" value="P-loop containing nucleotide triphosphate hydrolases"/>
    <property type="match status" value="1"/>
</dbReference>
<dbReference type="GO" id="GO:0005524">
    <property type="term" value="F:ATP binding"/>
    <property type="evidence" value="ECO:0007669"/>
    <property type="project" value="UniProtKB-KW"/>
</dbReference>
<dbReference type="Proteomes" id="UP001430356">
    <property type="component" value="Unassembled WGS sequence"/>
</dbReference>
<feature type="compositionally biased region" description="Basic residues" evidence="3">
    <location>
        <begin position="489"/>
        <end position="499"/>
    </location>
</feature>
<feature type="domain" description="Zeta toxin" evidence="4">
    <location>
        <begin position="218"/>
        <end position="260"/>
    </location>
</feature>
<keyword evidence="2" id="KW-0067">ATP-binding</keyword>
<comment type="caution">
    <text evidence="5">The sequence shown here is derived from an EMBL/GenBank/DDBJ whole genome shotgun (WGS) entry which is preliminary data.</text>
</comment>
<protein>
    <submittedName>
        <fullName evidence="5">AAA domain containing protein</fullName>
    </submittedName>
</protein>
<dbReference type="AlphaFoldDB" id="A0AAW0EUT7"/>
<evidence type="ECO:0000313" key="6">
    <source>
        <dbReference type="Proteomes" id="UP001430356"/>
    </source>
</evidence>
<reference evidence="5 6" key="1">
    <citation type="journal article" date="2021" name="MBio">
        <title>A New Model Trypanosomatid, Novymonas esmeraldas: Genomic Perception of Its 'Candidatus Pandoraea novymonadis' Endosymbiont.</title>
        <authorList>
            <person name="Zakharova A."/>
            <person name="Saura A."/>
            <person name="Butenko A."/>
            <person name="Podesvova L."/>
            <person name="Warmusova S."/>
            <person name="Kostygov A.Y."/>
            <person name="Nenarokova A."/>
            <person name="Lukes J."/>
            <person name="Opperdoes F.R."/>
            <person name="Yurchenko V."/>
        </authorList>
    </citation>
    <scope>NUCLEOTIDE SEQUENCE [LARGE SCALE GENOMIC DNA]</scope>
    <source>
        <strain evidence="5 6">E262AT.01</strain>
    </source>
</reference>
<feature type="region of interest" description="Disordered" evidence="3">
    <location>
        <begin position="477"/>
        <end position="535"/>
    </location>
</feature>
<evidence type="ECO:0000256" key="3">
    <source>
        <dbReference type="SAM" id="MobiDB-lite"/>
    </source>
</evidence>
<dbReference type="GO" id="GO:0016301">
    <property type="term" value="F:kinase activity"/>
    <property type="evidence" value="ECO:0007669"/>
    <property type="project" value="InterPro"/>
</dbReference>
<keyword evidence="6" id="KW-1185">Reference proteome</keyword>
<feature type="compositionally biased region" description="Polar residues" evidence="3">
    <location>
        <begin position="519"/>
        <end position="535"/>
    </location>
</feature>
<feature type="region of interest" description="Disordered" evidence="3">
    <location>
        <begin position="1"/>
        <end position="29"/>
    </location>
</feature>
<dbReference type="InterPro" id="IPR010488">
    <property type="entry name" value="Zeta_toxin_domain"/>
</dbReference>
<sequence length="648" mass="69323">MPTSLIVTAAEPTGSGPTTPTAVAPPSSDETLSPWIDLSHILRRVSVAADDAATAARAPLPAPPADRAADVEAGEQVSFTRYTLHRALLCCGVKQHRVRQSIDHILAQLLSEVYTATTPVASRGTPVVFLDSESLASTSSPSPARQLPVPLPVLVADWLARSASDTDGGVGERDCYRLHVPASTWKKAVIKCLGGALRGQMISLRPLLRWNMVCAQQSGRVPVVIFISGTSGAGKSTLASLVASQLRIPNVLSTDTVRQVLRTRLRGKEAQYASLFVSTYEAHTTLQHTRGDDEAAADAHAIVRAYEAQCELVLGVLDGMLARLVARRESIVVEGVHLLPRYVAAKRAELLVSRVVCVPVLVRIPKADSHLERFCVRARGMSMQSPNNKYIASFHAIRAIQAHLVNSVETASLPVLVLTNTNVDKTFTVLHHALLETMEYVAVHGWPEAAAAAAGVPLTALVFTAVKDRLVTVVRQRRGRHCSTAGDHNRHHHHHHHHPSASSPTGTSEVEDSAGGHGRSTTDFSGAPPSASQTRQSALIPLPGIGTASRARSVELLSAMQRRLIEQGHHCHQCDDCDGAGIAVAARSLADAAGVRDAGTRLHAYPAARRSSTTDVKPHLIPATSSRRRTNAHDEVFDEVEVPSLIGS</sequence>
<accession>A0AAW0EUT7</accession>
<dbReference type="SUPFAM" id="SSF52540">
    <property type="entry name" value="P-loop containing nucleoside triphosphate hydrolases"/>
    <property type="match status" value="1"/>
</dbReference>
<evidence type="ECO:0000256" key="1">
    <source>
        <dbReference type="ARBA" id="ARBA00022741"/>
    </source>
</evidence>
<evidence type="ECO:0000259" key="4">
    <source>
        <dbReference type="Pfam" id="PF06414"/>
    </source>
</evidence>
<evidence type="ECO:0000313" key="5">
    <source>
        <dbReference type="EMBL" id="KAK7197535.1"/>
    </source>
</evidence>
<dbReference type="Pfam" id="PF06414">
    <property type="entry name" value="Zeta_toxin"/>
    <property type="match status" value="1"/>
</dbReference>
<dbReference type="EMBL" id="JAECZO010000109">
    <property type="protein sequence ID" value="KAK7197535.1"/>
    <property type="molecule type" value="Genomic_DNA"/>
</dbReference>
<keyword evidence="1" id="KW-0547">Nucleotide-binding</keyword>
<dbReference type="InterPro" id="IPR027417">
    <property type="entry name" value="P-loop_NTPase"/>
</dbReference>
<evidence type="ECO:0000256" key="2">
    <source>
        <dbReference type="ARBA" id="ARBA00022840"/>
    </source>
</evidence>
<proteinExistence type="predicted"/>
<name>A0AAW0EUT7_9TRYP</name>
<dbReference type="PANTHER" id="PTHR33477">
    <property type="entry name" value="P-LOOP NTPASE DOMAIN-CONTAINING PROTEIN LPA1 HOMOLOG 1"/>
    <property type="match status" value="1"/>
</dbReference>
<gene>
    <name evidence="5" type="ORF">NESM_000703300</name>
</gene>
<dbReference type="PANTHER" id="PTHR33477:SF3">
    <property type="entry name" value="P-LOOP NTPASE DOMAIN-CONTAINING PROTEIN LPA1 HOMOLOG 1"/>
    <property type="match status" value="1"/>
</dbReference>
<feature type="compositionally biased region" description="Low complexity" evidence="3">
    <location>
        <begin position="8"/>
        <end position="28"/>
    </location>
</feature>
<organism evidence="5 6">
    <name type="scientific">Novymonas esmeraldas</name>
    <dbReference type="NCBI Taxonomy" id="1808958"/>
    <lineage>
        <taxon>Eukaryota</taxon>
        <taxon>Discoba</taxon>
        <taxon>Euglenozoa</taxon>
        <taxon>Kinetoplastea</taxon>
        <taxon>Metakinetoplastina</taxon>
        <taxon>Trypanosomatida</taxon>
        <taxon>Trypanosomatidae</taxon>
        <taxon>Novymonas</taxon>
    </lineage>
</organism>